<dbReference type="Proteomes" id="UP000814385">
    <property type="component" value="Unassembled WGS sequence"/>
</dbReference>
<keyword evidence="1" id="KW-0813">Transport</keyword>
<evidence type="ECO:0000313" key="10">
    <source>
        <dbReference type="EMBL" id="MCG6656842.1"/>
    </source>
</evidence>
<feature type="signal peptide" evidence="8">
    <location>
        <begin position="1"/>
        <end position="24"/>
    </location>
</feature>
<evidence type="ECO:0000256" key="2">
    <source>
        <dbReference type="ARBA" id="ARBA00022617"/>
    </source>
</evidence>
<dbReference type="InterPro" id="IPR009056">
    <property type="entry name" value="Cyt_c-like_dom"/>
</dbReference>
<dbReference type="Gene3D" id="1.10.760.10">
    <property type="entry name" value="Cytochrome c-like domain"/>
    <property type="match status" value="1"/>
</dbReference>
<organism evidence="10 11">
    <name type="scientific">Billgrantia campisalis</name>
    <dbReference type="NCBI Taxonomy" id="74661"/>
    <lineage>
        <taxon>Bacteria</taxon>
        <taxon>Pseudomonadati</taxon>
        <taxon>Pseudomonadota</taxon>
        <taxon>Gammaproteobacteria</taxon>
        <taxon>Oceanospirillales</taxon>
        <taxon>Halomonadaceae</taxon>
        <taxon>Billgrantia</taxon>
    </lineage>
</organism>
<dbReference type="PROSITE" id="PS51007">
    <property type="entry name" value="CYTC"/>
    <property type="match status" value="1"/>
</dbReference>
<sequence>MSTTAFAAALSLVVMAAISLTASAESTASTAEEATDATTREDAFRYGGDPERGAEMAKLCTSCHGYQGRSVTSRYPSIAGMDETRFVEGMRELRAGDRGHRMASMTRGLTDQDIADLAAYYSRLEAPDGP</sequence>
<dbReference type="SUPFAM" id="SSF46626">
    <property type="entry name" value="Cytochrome c"/>
    <property type="match status" value="1"/>
</dbReference>
<dbReference type="InterPro" id="IPR050597">
    <property type="entry name" value="Cytochrome_c_Oxidase_Subunit"/>
</dbReference>
<dbReference type="PANTHER" id="PTHR33751:SF9">
    <property type="entry name" value="CYTOCHROME C4"/>
    <property type="match status" value="1"/>
</dbReference>
<accession>A0ABS9P6G8</accession>
<keyword evidence="5 6" id="KW-0408">Iron</keyword>
<keyword evidence="2 6" id="KW-0349">Heme</keyword>
<dbReference type="InterPro" id="IPR036909">
    <property type="entry name" value="Cyt_c-like_dom_sf"/>
</dbReference>
<dbReference type="Pfam" id="PF00034">
    <property type="entry name" value="Cytochrom_C"/>
    <property type="match status" value="1"/>
</dbReference>
<name>A0ABS9P6G8_9GAMM</name>
<evidence type="ECO:0000259" key="9">
    <source>
        <dbReference type="PROSITE" id="PS51007"/>
    </source>
</evidence>
<feature type="region of interest" description="Disordered" evidence="7">
    <location>
        <begin position="25"/>
        <end position="45"/>
    </location>
</feature>
<evidence type="ECO:0000256" key="3">
    <source>
        <dbReference type="ARBA" id="ARBA00022723"/>
    </source>
</evidence>
<dbReference type="PANTHER" id="PTHR33751">
    <property type="entry name" value="CBB3-TYPE CYTOCHROME C OXIDASE SUBUNIT FIXP"/>
    <property type="match status" value="1"/>
</dbReference>
<evidence type="ECO:0000256" key="7">
    <source>
        <dbReference type="SAM" id="MobiDB-lite"/>
    </source>
</evidence>
<evidence type="ECO:0000256" key="8">
    <source>
        <dbReference type="SAM" id="SignalP"/>
    </source>
</evidence>
<evidence type="ECO:0000256" key="5">
    <source>
        <dbReference type="ARBA" id="ARBA00023004"/>
    </source>
</evidence>
<protein>
    <submittedName>
        <fullName evidence="10">C-type cytochrome</fullName>
    </submittedName>
</protein>
<evidence type="ECO:0000313" key="11">
    <source>
        <dbReference type="Proteomes" id="UP000814385"/>
    </source>
</evidence>
<evidence type="ECO:0000256" key="6">
    <source>
        <dbReference type="PROSITE-ProRule" id="PRU00433"/>
    </source>
</evidence>
<feature type="chain" id="PRO_5046860097" evidence="8">
    <location>
        <begin position="25"/>
        <end position="130"/>
    </location>
</feature>
<gene>
    <name evidence="10" type="ORF">HOP52_03495</name>
</gene>
<reference evidence="10 11" key="1">
    <citation type="submission" date="2020-05" db="EMBL/GenBank/DDBJ databases">
        <title>Comparative genomic analysis of denitrifying bacteria from Halomonas genus.</title>
        <authorList>
            <person name="Wang L."/>
            <person name="Shao Z."/>
        </authorList>
    </citation>
    <scope>NUCLEOTIDE SEQUENCE [LARGE SCALE GENOMIC DNA]</scope>
    <source>
        <strain evidence="10 11">A4</strain>
    </source>
</reference>
<evidence type="ECO:0000256" key="4">
    <source>
        <dbReference type="ARBA" id="ARBA00022982"/>
    </source>
</evidence>
<proteinExistence type="predicted"/>
<keyword evidence="8" id="KW-0732">Signal</keyword>
<keyword evidence="4" id="KW-0249">Electron transport</keyword>
<comment type="caution">
    <text evidence="10">The sequence shown here is derived from an EMBL/GenBank/DDBJ whole genome shotgun (WGS) entry which is preliminary data.</text>
</comment>
<feature type="domain" description="Cytochrome c" evidence="9">
    <location>
        <begin position="48"/>
        <end position="125"/>
    </location>
</feature>
<evidence type="ECO:0000256" key="1">
    <source>
        <dbReference type="ARBA" id="ARBA00022448"/>
    </source>
</evidence>
<dbReference type="EMBL" id="JABFUC010000002">
    <property type="protein sequence ID" value="MCG6656842.1"/>
    <property type="molecule type" value="Genomic_DNA"/>
</dbReference>
<keyword evidence="11" id="KW-1185">Reference proteome</keyword>
<dbReference type="RefSeq" id="WP_238975873.1">
    <property type="nucleotide sequence ID" value="NZ_JABFUC010000002.1"/>
</dbReference>
<keyword evidence="3 6" id="KW-0479">Metal-binding</keyword>